<sequence length="27" mass="3169">MFSILCCFCKGKFILTVDVMLWSRNGR</sequence>
<dbReference type="AlphaFoldDB" id="A0A2P2N6W2"/>
<protein>
    <submittedName>
        <fullName evidence="1">Uncharacterized protein</fullName>
    </submittedName>
</protein>
<evidence type="ECO:0000313" key="1">
    <source>
        <dbReference type="EMBL" id="MBX38239.1"/>
    </source>
</evidence>
<name>A0A2P2N6W2_RHIMU</name>
<reference evidence="1" key="1">
    <citation type="submission" date="2018-02" db="EMBL/GenBank/DDBJ databases">
        <title>Rhizophora mucronata_Transcriptome.</title>
        <authorList>
            <person name="Meera S.P."/>
            <person name="Sreeshan A."/>
            <person name="Augustine A."/>
        </authorList>
    </citation>
    <scope>NUCLEOTIDE SEQUENCE</scope>
    <source>
        <tissue evidence="1">Leaf</tissue>
    </source>
</reference>
<dbReference type="EMBL" id="GGEC01057755">
    <property type="protein sequence ID" value="MBX38239.1"/>
    <property type="molecule type" value="Transcribed_RNA"/>
</dbReference>
<proteinExistence type="predicted"/>
<accession>A0A2P2N6W2</accession>
<organism evidence="1">
    <name type="scientific">Rhizophora mucronata</name>
    <name type="common">Asiatic mangrove</name>
    <dbReference type="NCBI Taxonomy" id="61149"/>
    <lineage>
        <taxon>Eukaryota</taxon>
        <taxon>Viridiplantae</taxon>
        <taxon>Streptophyta</taxon>
        <taxon>Embryophyta</taxon>
        <taxon>Tracheophyta</taxon>
        <taxon>Spermatophyta</taxon>
        <taxon>Magnoliopsida</taxon>
        <taxon>eudicotyledons</taxon>
        <taxon>Gunneridae</taxon>
        <taxon>Pentapetalae</taxon>
        <taxon>rosids</taxon>
        <taxon>fabids</taxon>
        <taxon>Malpighiales</taxon>
        <taxon>Rhizophoraceae</taxon>
        <taxon>Rhizophora</taxon>
    </lineage>
</organism>